<evidence type="ECO:0000313" key="11">
    <source>
        <dbReference type="Proteomes" id="UP000515472"/>
    </source>
</evidence>
<dbReference type="GO" id="GO:0032259">
    <property type="term" value="P:methylation"/>
    <property type="evidence" value="ECO:0007669"/>
    <property type="project" value="UniProtKB-KW"/>
</dbReference>
<evidence type="ECO:0000256" key="4">
    <source>
        <dbReference type="ARBA" id="ARBA00022679"/>
    </source>
</evidence>
<keyword evidence="4 10" id="KW-0808">Transferase</keyword>
<dbReference type="Gene3D" id="3.30.1360.120">
    <property type="entry name" value="Probable tRNA modification gtpase trme, domain 1"/>
    <property type="match status" value="1"/>
</dbReference>
<dbReference type="EC" id="2.1.2.10" evidence="2"/>
<dbReference type="GO" id="GO:0005829">
    <property type="term" value="C:cytosol"/>
    <property type="evidence" value="ECO:0007669"/>
    <property type="project" value="TreeGrafter"/>
</dbReference>
<keyword evidence="11" id="KW-1185">Reference proteome</keyword>
<feature type="domain" description="GCVT N-terminal" evidence="8">
    <location>
        <begin position="11"/>
        <end position="261"/>
    </location>
</feature>
<dbReference type="NCBIfam" id="NF001567">
    <property type="entry name" value="PRK00389.1"/>
    <property type="match status" value="1"/>
</dbReference>
<evidence type="ECO:0000259" key="8">
    <source>
        <dbReference type="Pfam" id="PF01571"/>
    </source>
</evidence>
<sequence>MEGLKATPLQAHHEGLKALMAPFGGWLMPIQYEGILAEHRWCREKAALFDICHMGEFRYRGDIQAGGLEDVFTFSVKGIPVGRSRYGFLLNASGGVIDDLIVFRLAEDEVMIVVNAATAPNDFKVISSRLKNPALLVDISAQTGKLDLQGPLSREVLVEHLGGDLGALPFFKFIRTRVLGADAIVSRTGYTGELGYEIFLPSGKTAELWELLLKDPRVAPAGLGARDLLRLEMGYSLYGNDIDEETSPLAAGLTGFVNLDKEFIGKDALLREREKGPEKVKIAFRVDSRRSPRHYYEILQQGTPVGMVTSGAFSPMLSCGIGMGYVKPEAAALGTRLTIKHERVEMEAQVVELPFYTGGSLRA</sequence>
<comment type="similarity">
    <text evidence="1">Belongs to the GcvT family.</text>
</comment>
<proteinExistence type="inferred from homology"/>
<dbReference type="Gene3D" id="3.30.70.1400">
    <property type="entry name" value="Aminomethyltransferase beta-barrel domains"/>
    <property type="match status" value="1"/>
</dbReference>
<comment type="catalytic activity">
    <reaction evidence="6">
        <text>N(6)-[(R)-S(8)-aminomethyldihydrolipoyl]-L-lysyl-[protein] + (6S)-5,6,7,8-tetrahydrofolate = N(6)-[(R)-dihydrolipoyl]-L-lysyl-[protein] + (6R)-5,10-methylene-5,6,7,8-tetrahydrofolate + NH4(+)</text>
        <dbReference type="Rhea" id="RHEA:16945"/>
        <dbReference type="Rhea" id="RHEA-COMP:10475"/>
        <dbReference type="Rhea" id="RHEA-COMP:10492"/>
        <dbReference type="ChEBI" id="CHEBI:15636"/>
        <dbReference type="ChEBI" id="CHEBI:28938"/>
        <dbReference type="ChEBI" id="CHEBI:57453"/>
        <dbReference type="ChEBI" id="CHEBI:83100"/>
        <dbReference type="ChEBI" id="CHEBI:83143"/>
        <dbReference type="EC" id="2.1.2.10"/>
    </reaction>
</comment>
<dbReference type="InterPro" id="IPR013977">
    <property type="entry name" value="GcvT_C"/>
</dbReference>
<dbReference type="Proteomes" id="UP000515472">
    <property type="component" value="Chromosome"/>
</dbReference>
<dbReference type="InterPro" id="IPR006222">
    <property type="entry name" value="GCVT_N"/>
</dbReference>
<evidence type="ECO:0000256" key="6">
    <source>
        <dbReference type="ARBA" id="ARBA00047665"/>
    </source>
</evidence>
<organism evidence="10 11">
    <name type="scientific">Citrifermentans bremense</name>
    <dbReference type="NCBI Taxonomy" id="60035"/>
    <lineage>
        <taxon>Bacteria</taxon>
        <taxon>Pseudomonadati</taxon>
        <taxon>Thermodesulfobacteriota</taxon>
        <taxon>Desulfuromonadia</taxon>
        <taxon>Geobacterales</taxon>
        <taxon>Geobacteraceae</taxon>
        <taxon>Citrifermentans</taxon>
    </lineage>
</organism>
<keyword evidence="10" id="KW-0489">Methyltransferase</keyword>
<dbReference type="KEGG" id="gbn:GEOBRER4_03860"/>
<dbReference type="InterPro" id="IPR027266">
    <property type="entry name" value="TrmE/GcvT-like"/>
</dbReference>
<evidence type="ECO:0000256" key="5">
    <source>
        <dbReference type="ARBA" id="ARBA00031395"/>
    </source>
</evidence>
<dbReference type="Gene3D" id="4.10.1250.10">
    <property type="entry name" value="Aminomethyltransferase fragment"/>
    <property type="match status" value="1"/>
</dbReference>
<evidence type="ECO:0000256" key="3">
    <source>
        <dbReference type="ARBA" id="ARBA00022576"/>
    </source>
</evidence>
<evidence type="ECO:0000256" key="1">
    <source>
        <dbReference type="ARBA" id="ARBA00008609"/>
    </source>
</evidence>
<dbReference type="SUPFAM" id="SSF101790">
    <property type="entry name" value="Aminomethyltransferase beta-barrel domain"/>
    <property type="match status" value="1"/>
</dbReference>
<dbReference type="SUPFAM" id="SSF103025">
    <property type="entry name" value="Folate-binding domain"/>
    <property type="match status" value="1"/>
</dbReference>
<accession>A0A6S6M0D3</accession>
<name>A0A6S6M0D3_9BACT</name>
<dbReference type="Gene3D" id="2.40.30.110">
    <property type="entry name" value="Aminomethyltransferase beta-barrel domains"/>
    <property type="match status" value="1"/>
</dbReference>
<dbReference type="EMBL" id="AP023213">
    <property type="protein sequence ID" value="BCG45636.1"/>
    <property type="molecule type" value="Genomic_DNA"/>
</dbReference>
<dbReference type="InterPro" id="IPR006223">
    <property type="entry name" value="GcvT"/>
</dbReference>
<dbReference type="GO" id="GO:0004047">
    <property type="term" value="F:aminomethyltransferase activity"/>
    <property type="evidence" value="ECO:0007669"/>
    <property type="project" value="UniProtKB-EC"/>
</dbReference>
<dbReference type="PIRSF" id="PIRSF006487">
    <property type="entry name" value="GcvT"/>
    <property type="match status" value="1"/>
</dbReference>
<dbReference type="GO" id="GO:0008483">
    <property type="term" value="F:transaminase activity"/>
    <property type="evidence" value="ECO:0007669"/>
    <property type="project" value="UniProtKB-KW"/>
</dbReference>
<evidence type="ECO:0000259" key="9">
    <source>
        <dbReference type="Pfam" id="PF08669"/>
    </source>
</evidence>
<dbReference type="PANTHER" id="PTHR43757:SF2">
    <property type="entry name" value="AMINOMETHYLTRANSFERASE, MITOCHONDRIAL"/>
    <property type="match status" value="1"/>
</dbReference>
<feature type="binding site" evidence="7">
    <location>
        <position position="197"/>
    </location>
    <ligand>
        <name>substrate</name>
    </ligand>
</feature>
<evidence type="ECO:0000256" key="7">
    <source>
        <dbReference type="PIRSR" id="PIRSR006487-1"/>
    </source>
</evidence>
<dbReference type="InterPro" id="IPR029043">
    <property type="entry name" value="GcvT/YgfZ_C"/>
</dbReference>
<dbReference type="AlphaFoldDB" id="A0A6S6M0D3"/>
<evidence type="ECO:0000256" key="2">
    <source>
        <dbReference type="ARBA" id="ARBA00012616"/>
    </source>
</evidence>
<gene>
    <name evidence="10" type="ORF">GEOBRER4_n0396</name>
</gene>
<dbReference type="RefSeq" id="WP_185244007.1">
    <property type="nucleotide sequence ID" value="NZ_AP023213.1"/>
</dbReference>
<dbReference type="GO" id="GO:0008168">
    <property type="term" value="F:methyltransferase activity"/>
    <property type="evidence" value="ECO:0007669"/>
    <property type="project" value="UniProtKB-KW"/>
</dbReference>
<dbReference type="PANTHER" id="PTHR43757">
    <property type="entry name" value="AMINOMETHYLTRANSFERASE"/>
    <property type="match status" value="1"/>
</dbReference>
<dbReference type="Pfam" id="PF08669">
    <property type="entry name" value="GCV_T_C"/>
    <property type="match status" value="1"/>
</dbReference>
<keyword evidence="3" id="KW-0032">Aminotransferase</keyword>
<feature type="domain" description="Aminomethyltransferase C-terminal" evidence="9">
    <location>
        <begin position="283"/>
        <end position="356"/>
    </location>
</feature>
<reference evidence="10 11" key="1">
    <citation type="submission" date="2020-06" db="EMBL/GenBank/DDBJ databases">
        <title>Interaction of electrochemicaly active bacteria, Geobacter bremensis R4 on different carbon anode.</title>
        <authorList>
            <person name="Meng L."/>
            <person name="Yoshida N."/>
        </authorList>
    </citation>
    <scope>NUCLEOTIDE SEQUENCE [LARGE SCALE GENOMIC DNA]</scope>
    <source>
        <strain evidence="10 11">R4</strain>
    </source>
</reference>
<protein>
    <recommendedName>
        <fullName evidence="2">aminomethyltransferase</fullName>
        <ecNumber evidence="2">2.1.2.10</ecNumber>
    </recommendedName>
    <alternativeName>
        <fullName evidence="5">Glycine cleavage system T protein</fullName>
    </alternativeName>
</protein>
<dbReference type="InterPro" id="IPR028896">
    <property type="entry name" value="GcvT/YgfZ/DmdA"/>
</dbReference>
<dbReference type="NCBIfam" id="TIGR00528">
    <property type="entry name" value="gcvT"/>
    <property type="match status" value="1"/>
</dbReference>
<dbReference type="GO" id="GO:0005960">
    <property type="term" value="C:glycine cleavage complex"/>
    <property type="evidence" value="ECO:0007669"/>
    <property type="project" value="InterPro"/>
</dbReference>
<dbReference type="Pfam" id="PF01571">
    <property type="entry name" value="GCV_T"/>
    <property type="match status" value="1"/>
</dbReference>
<dbReference type="GO" id="GO:0006546">
    <property type="term" value="P:glycine catabolic process"/>
    <property type="evidence" value="ECO:0007669"/>
    <property type="project" value="InterPro"/>
</dbReference>
<evidence type="ECO:0000313" key="10">
    <source>
        <dbReference type="EMBL" id="BCG45636.1"/>
    </source>
</evidence>